<dbReference type="STRING" id="1958950.BZK31_19110"/>
<accession>A0A1X0N2C8</accession>
<reference evidence="2" key="1">
    <citation type="submission" date="2017-02" db="EMBL/GenBank/DDBJ databases">
        <title>Pseudomonas floridae sp. nov., a novel pathogenic bacterial species isolated from tomato.</title>
        <authorList>
            <person name="Timilsina S."/>
            <person name="Vallad G.E."/>
            <person name="Jones J.B."/>
        </authorList>
    </citation>
    <scope>NUCLEOTIDE SEQUENCE [LARGE SCALE GENOMIC DNA]</scope>
    <source>
        <strain evidence="2">GEV388</strain>
    </source>
</reference>
<name>A0A1X0N2C8_9PSED</name>
<dbReference type="EMBL" id="MUIO01000076">
    <property type="protein sequence ID" value="ORC57644.1"/>
    <property type="molecule type" value="Genomic_DNA"/>
</dbReference>
<evidence type="ECO:0000313" key="2">
    <source>
        <dbReference type="Proteomes" id="UP000192815"/>
    </source>
</evidence>
<gene>
    <name evidence="1" type="ORF">BZK31_19110</name>
</gene>
<keyword evidence="2" id="KW-1185">Reference proteome</keyword>
<comment type="caution">
    <text evidence="1">The sequence shown here is derived from an EMBL/GenBank/DDBJ whole genome shotgun (WGS) entry which is preliminary data.</text>
</comment>
<proteinExistence type="predicted"/>
<dbReference type="Proteomes" id="UP000192815">
    <property type="component" value="Unassembled WGS sequence"/>
</dbReference>
<organism evidence="1 2">
    <name type="scientific">Pseudomonas floridensis</name>
    <dbReference type="NCBI Taxonomy" id="1958950"/>
    <lineage>
        <taxon>Bacteria</taxon>
        <taxon>Pseudomonadati</taxon>
        <taxon>Pseudomonadota</taxon>
        <taxon>Gammaproteobacteria</taxon>
        <taxon>Pseudomonadales</taxon>
        <taxon>Pseudomonadaceae</taxon>
        <taxon>Pseudomonas</taxon>
    </lineage>
</organism>
<dbReference type="AlphaFoldDB" id="A0A1X0N2C8"/>
<sequence>MEAQYVNLRSALSHRFMQASKYEEVFGKGWFEWMRDGYGTAVKFKLTIIERYKKDGAVLIQ</sequence>
<evidence type="ECO:0000313" key="1">
    <source>
        <dbReference type="EMBL" id="ORC57644.1"/>
    </source>
</evidence>
<protein>
    <submittedName>
        <fullName evidence="1">Uncharacterized protein</fullName>
    </submittedName>
</protein>